<dbReference type="CDD" id="cd15278">
    <property type="entry name" value="7tmC_RAIG2_GPRC5B"/>
    <property type="match status" value="1"/>
</dbReference>
<dbReference type="PANTHER" id="PTHR14511:SF9">
    <property type="entry name" value="G-PROTEIN COUPLED RECEPTOR FAMILY C GROUP 5 MEMBER B"/>
    <property type="match status" value="1"/>
</dbReference>
<evidence type="ECO:0000256" key="5">
    <source>
        <dbReference type="ARBA" id="ARBA00023136"/>
    </source>
</evidence>
<dbReference type="Pfam" id="PF00003">
    <property type="entry name" value="7tm_3"/>
    <property type="match status" value="1"/>
</dbReference>
<sequence>MISMPADAACLFHPLCYILHGHIRLNLDIRRNIVPYVLNDWDRFKVWTDDGTEDNYTTHGHYKSEMLKPFTYASAYMAMDLQCFMLLLLLLSMLDGGTSHNSSTPRGCGLNVSPRFSALCDLDVVWGIVLEAVSGAGVISAVLLSLILLARLPSITEKEKRSSVGLLLLMLFGIVGLFGLSFAFIIQADERVCIARRALWGVFFSLCFSCLLAQSWRLQKLVRNGKSPGGWQLAWIALGLTLVQVIIASEWLVLTVARNAKPACDYHPIDFTLACTFVMIILVASLMLGLFCLCGKFHKWKRNAVCLISTSVLSILLWVAWIGLYLYGNTVLGKSPLWDDPVLAVALAANGWVLLLVHAIPELHCTILPSSQPNAPDYFDTSQPPPRIRETSFDEEITLPNRTYMENKAFSFDEHSAALRAGGYRNGNLGGRPTAPFRSNVYQPTEMAVVLNGGTEQGAAGRESGAWPWDTPAERSFSKLKLIKDDLRTGKTQERLNGLALISIEQDVGQTLDYSELIKDFPRMKVRKVDFLH</sequence>
<dbReference type="GO" id="GO:0019901">
    <property type="term" value="F:protein kinase binding"/>
    <property type="evidence" value="ECO:0007669"/>
    <property type="project" value="TreeGrafter"/>
</dbReference>
<feature type="transmembrane region" description="Helical" evidence="6">
    <location>
        <begin position="124"/>
        <end position="152"/>
    </location>
</feature>
<evidence type="ECO:0000256" key="2">
    <source>
        <dbReference type="ARBA" id="ARBA00007242"/>
    </source>
</evidence>
<name>A0A8X8BHT4_POLSE</name>
<dbReference type="GO" id="GO:0005886">
    <property type="term" value="C:plasma membrane"/>
    <property type="evidence" value="ECO:0007669"/>
    <property type="project" value="TreeGrafter"/>
</dbReference>
<feature type="domain" description="G-protein coupled receptors family 3 profile" evidence="7">
    <location>
        <begin position="160"/>
        <end position="226"/>
    </location>
</feature>
<evidence type="ECO:0000259" key="7">
    <source>
        <dbReference type="PROSITE" id="PS50259"/>
    </source>
</evidence>
<feature type="transmembrane region" description="Helical" evidence="6">
    <location>
        <begin position="73"/>
        <end position="94"/>
    </location>
</feature>
<accession>A0A8X8BHT4</accession>
<evidence type="ECO:0000256" key="3">
    <source>
        <dbReference type="ARBA" id="ARBA00022692"/>
    </source>
</evidence>
<keyword evidence="5 6" id="KW-0472">Membrane</keyword>
<evidence type="ECO:0000313" key="9">
    <source>
        <dbReference type="Proteomes" id="UP000886611"/>
    </source>
</evidence>
<organism evidence="8 9">
    <name type="scientific">Polypterus senegalus</name>
    <name type="common">Senegal bichir</name>
    <dbReference type="NCBI Taxonomy" id="55291"/>
    <lineage>
        <taxon>Eukaryota</taxon>
        <taxon>Metazoa</taxon>
        <taxon>Chordata</taxon>
        <taxon>Craniata</taxon>
        <taxon>Vertebrata</taxon>
        <taxon>Euteleostomi</taxon>
        <taxon>Actinopterygii</taxon>
        <taxon>Polypteriformes</taxon>
        <taxon>Polypteridae</taxon>
        <taxon>Polypterus</taxon>
    </lineage>
</organism>
<dbReference type="GO" id="GO:0070062">
    <property type="term" value="C:extracellular exosome"/>
    <property type="evidence" value="ECO:0007669"/>
    <property type="project" value="TreeGrafter"/>
</dbReference>
<dbReference type="InterPro" id="IPR017978">
    <property type="entry name" value="GPCR_3_C"/>
</dbReference>
<dbReference type="AlphaFoldDB" id="A0A8X8BHT4"/>
<feature type="transmembrane region" description="Helical" evidence="6">
    <location>
        <begin position="271"/>
        <end position="293"/>
    </location>
</feature>
<comment type="caution">
    <text evidence="8">The sequence shown here is derived from an EMBL/GenBank/DDBJ whole genome shotgun (WGS) entry which is preliminary data.</text>
</comment>
<protein>
    <submittedName>
        <fullName evidence="8">GPC5B protein</fullName>
    </submittedName>
</protein>
<comment type="similarity">
    <text evidence="2">Belongs to the G-protein coupled receptor 3 family.</text>
</comment>
<evidence type="ECO:0000313" key="8">
    <source>
        <dbReference type="EMBL" id="KAG2455771.1"/>
    </source>
</evidence>
<evidence type="ECO:0000256" key="4">
    <source>
        <dbReference type="ARBA" id="ARBA00022989"/>
    </source>
</evidence>
<dbReference type="GO" id="GO:0043235">
    <property type="term" value="C:receptor complex"/>
    <property type="evidence" value="ECO:0007669"/>
    <property type="project" value="TreeGrafter"/>
</dbReference>
<feature type="non-terminal residue" evidence="8">
    <location>
        <position position="1"/>
    </location>
</feature>
<dbReference type="Proteomes" id="UP000886611">
    <property type="component" value="Unassembled WGS sequence"/>
</dbReference>
<dbReference type="GO" id="GO:0030295">
    <property type="term" value="F:protein kinase activator activity"/>
    <property type="evidence" value="ECO:0007669"/>
    <property type="project" value="TreeGrafter"/>
</dbReference>
<comment type="subcellular location">
    <subcellularLocation>
        <location evidence="1">Membrane</location>
        <topology evidence="1">Multi-pass membrane protein</topology>
    </subcellularLocation>
</comment>
<feature type="transmembrane region" description="Helical" evidence="6">
    <location>
        <begin position="305"/>
        <end position="327"/>
    </location>
</feature>
<feature type="transmembrane region" description="Helical" evidence="6">
    <location>
        <begin position="198"/>
        <end position="218"/>
    </location>
</feature>
<gene>
    <name evidence="8" type="primary">Gprc5b</name>
    <name evidence="8" type="ORF">GTO96_0007630</name>
</gene>
<dbReference type="InterPro" id="IPR051753">
    <property type="entry name" value="RA-inducible_GPCR3"/>
</dbReference>
<keyword evidence="4 6" id="KW-1133">Transmembrane helix</keyword>
<feature type="transmembrane region" description="Helical" evidence="6">
    <location>
        <begin position="164"/>
        <end position="186"/>
    </location>
</feature>
<feature type="non-terminal residue" evidence="8">
    <location>
        <position position="533"/>
    </location>
</feature>
<dbReference type="EMBL" id="JAATIS010009265">
    <property type="protein sequence ID" value="KAG2455771.1"/>
    <property type="molecule type" value="Genomic_DNA"/>
</dbReference>
<evidence type="ECO:0000256" key="1">
    <source>
        <dbReference type="ARBA" id="ARBA00004141"/>
    </source>
</evidence>
<feature type="transmembrane region" description="Helical" evidence="6">
    <location>
        <begin position="342"/>
        <end position="360"/>
    </location>
</feature>
<keyword evidence="3 6" id="KW-0812">Transmembrane</keyword>
<evidence type="ECO:0000256" key="6">
    <source>
        <dbReference type="SAM" id="Phobius"/>
    </source>
</evidence>
<proteinExistence type="inferred from homology"/>
<reference evidence="8 9" key="1">
    <citation type="journal article" date="2021" name="Cell">
        <title>Tracing the genetic footprints of vertebrate landing in non-teleost ray-finned fishes.</title>
        <authorList>
            <person name="Bi X."/>
            <person name="Wang K."/>
            <person name="Yang L."/>
            <person name="Pan H."/>
            <person name="Jiang H."/>
            <person name="Wei Q."/>
            <person name="Fang M."/>
            <person name="Yu H."/>
            <person name="Zhu C."/>
            <person name="Cai Y."/>
            <person name="He Y."/>
            <person name="Gan X."/>
            <person name="Zeng H."/>
            <person name="Yu D."/>
            <person name="Zhu Y."/>
            <person name="Jiang H."/>
            <person name="Qiu Q."/>
            <person name="Yang H."/>
            <person name="Zhang Y.E."/>
            <person name="Wang W."/>
            <person name="Zhu M."/>
            <person name="He S."/>
            <person name="Zhang G."/>
        </authorList>
    </citation>
    <scope>NUCLEOTIDE SEQUENCE [LARGE SCALE GENOMIC DNA]</scope>
    <source>
        <strain evidence="8">Bchr_013</strain>
    </source>
</reference>
<dbReference type="PROSITE" id="PS50259">
    <property type="entry name" value="G_PROTEIN_RECEP_F3_4"/>
    <property type="match status" value="1"/>
</dbReference>
<dbReference type="PANTHER" id="PTHR14511">
    <property type="entry name" value="G PROTEIN COUPLED RECEPTOR, CLASS C, GROUP 5"/>
    <property type="match status" value="1"/>
</dbReference>
<keyword evidence="9" id="KW-1185">Reference proteome</keyword>
<dbReference type="GO" id="GO:0004930">
    <property type="term" value="F:G protein-coupled receptor activity"/>
    <property type="evidence" value="ECO:0007669"/>
    <property type="project" value="InterPro"/>
</dbReference>
<feature type="transmembrane region" description="Helical" evidence="6">
    <location>
        <begin position="230"/>
        <end position="251"/>
    </location>
</feature>